<dbReference type="InterPro" id="IPR000182">
    <property type="entry name" value="GNAT_dom"/>
</dbReference>
<dbReference type="PANTHER" id="PTHR43877">
    <property type="entry name" value="AMINOALKYLPHOSPHONATE N-ACETYLTRANSFERASE-RELATED-RELATED"/>
    <property type="match status" value="1"/>
</dbReference>
<proteinExistence type="predicted"/>
<dbReference type="GO" id="GO:0016747">
    <property type="term" value="F:acyltransferase activity, transferring groups other than amino-acyl groups"/>
    <property type="evidence" value="ECO:0007669"/>
    <property type="project" value="InterPro"/>
</dbReference>
<accession>A0A0A0BUW6</accession>
<name>A0A0A0BUW6_9CELL</name>
<dbReference type="OrthoDB" id="9799092at2"/>
<dbReference type="RefSeq" id="WP_043604113.1">
    <property type="nucleotide sequence ID" value="NZ_AXCY01000015.1"/>
</dbReference>
<dbReference type="CDD" id="cd04301">
    <property type="entry name" value="NAT_SF"/>
    <property type="match status" value="1"/>
</dbReference>
<dbReference type="InterPro" id="IPR050832">
    <property type="entry name" value="Bact_Acetyltransf"/>
</dbReference>
<protein>
    <submittedName>
        <fullName evidence="4">GCN5 family acetyltransferase</fullName>
    </submittedName>
</protein>
<organism evidence="4 5">
    <name type="scientific">Cellulomonas carbonis T26</name>
    <dbReference type="NCBI Taxonomy" id="947969"/>
    <lineage>
        <taxon>Bacteria</taxon>
        <taxon>Bacillati</taxon>
        <taxon>Actinomycetota</taxon>
        <taxon>Actinomycetes</taxon>
        <taxon>Micrococcales</taxon>
        <taxon>Cellulomonadaceae</taxon>
        <taxon>Cellulomonas</taxon>
    </lineage>
</organism>
<dbReference type="Proteomes" id="UP000029839">
    <property type="component" value="Unassembled WGS sequence"/>
</dbReference>
<feature type="domain" description="N-acetyltransferase" evidence="3">
    <location>
        <begin position="1"/>
        <end position="159"/>
    </location>
</feature>
<keyword evidence="5" id="KW-1185">Reference proteome</keyword>
<dbReference type="InterPro" id="IPR016181">
    <property type="entry name" value="Acyl_CoA_acyltransferase"/>
</dbReference>
<dbReference type="Pfam" id="PF00583">
    <property type="entry name" value="Acetyltransf_1"/>
    <property type="match status" value="1"/>
</dbReference>
<dbReference type="PANTHER" id="PTHR43877:SF1">
    <property type="entry name" value="ACETYLTRANSFERASE"/>
    <property type="match status" value="1"/>
</dbReference>
<evidence type="ECO:0000313" key="4">
    <source>
        <dbReference type="EMBL" id="KGM11730.1"/>
    </source>
</evidence>
<gene>
    <name evidence="4" type="ORF">N868_07535</name>
</gene>
<dbReference type="AlphaFoldDB" id="A0A0A0BUW6"/>
<keyword evidence="1 4" id="KW-0808">Transferase</keyword>
<dbReference type="Gene3D" id="3.40.630.30">
    <property type="match status" value="1"/>
</dbReference>
<evidence type="ECO:0000256" key="2">
    <source>
        <dbReference type="ARBA" id="ARBA00023315"/>
    </source>
</evidence>
<dbReference type="SUPFAM" id="SSF55729">
    <property type="entry name" value="Acyl-CoA N-acyltransferases (Nat)"/>
    <property type="match status" value="1"/>
</dbReference>
<keyword evidence="2" id="KW-0012">Acyltransferase</keyword>
<evidence type="ECO:0000313" key="5">
    <source>
        <dbReference type="Proteomes" id="UP000029839"/>
    </source>
</evidence>
<dbReference type="EMBL" id="AXCY01000015">
    <property type="protein sequence ID" value="KGM11730.1"/>
    <property type="molecule type" value="Genomic_DNA"/>
</dbReference>
<evidence type="ECO:0000256" key="1">
    <source>
        <dbReference type="ARBA" id="ARBA00022679"/>
    </source>
</evidence>
<reference evidence="4 5" key="1">
    <citation type="submission" date="2013-08" db="EMBL/GenBank/DDBJ databases">
        <title>Genome sequencing of Cellulomonas carbonis T26.</title>
        <authorList>
            <person name="Chen F."/>
            <person name="Li Y."/>
            <person name="Wang G."/>
        </authorList>
    </citation>
    <scope>NUCLEOTIDE SEQUENCE [LARGE SCALE GENOMIC DNA]</scope>
    <source>
        <strain evidence="4 5">T26</strain>
    </source>
</reference>
<reference evidence="4 5" key="2">
    <citation type="journal article" date="2015" name="Stand. Genomic Sci.">
        <title>Draft genome sequence of Cellulomonas carbonis T26(T) and comparative analysis of six Cellulomonas genomes.</title>
        <authorList>
            <person name="Zhuang W."/>
            <person name="Zhang S."/>
            <person name="Xia X."/>
            <person name="Wang G."/>
        </authorList>
    </citation>
    <scope>NUCLEOTIDE SEQUENCE [LARGE SCALE GENOMIC DNA]</scope>
    <source>
        <strain evidence="4 5">T26</strain>
    </source>
</reference>
<sequence length="164" mass="17970">MRVARIDEDEWERLRDARLRAVTGEPEIYGWALARETTFREQHWRMRLRGAPWWVAEEAGEDVGLVQLVVEPGAPADERHVLALWVDPSHRRSGHGAALVRAAVDAAGADGAARVTAWVPEGDGAEGLAAAVGFVRTGERVPAPRRPGVAEVRWVRPVVVPPPS</sequence>
<comment type="caution">
    <text evidence="4">The sequence shown here is derived from an EMBL/GenBank/DDBJ whole genome shotgun (WGS) entry which is preliminary data.</text>
</comment>
<evidence type="ECO:0000259" key="3">
    <source>
        <dbReference type="PROSITE" id="PS51186"/>
    </source>
</evidence>
<dbReference type="PROSITE" id="PS51186">
    <property type="entry name" value="GNAT"/>
    <property type="match status" value="1"/>
</dbReference>